<keyword evidence="3" id="KW-0328">Glycosyltransferase</keyword>
<evidence type="ECO:0000256" key="10">
    <source>
        <dbReference type="ARBA" id="ARBA00023157"/>
    </source>
</evidence>
<dbReference type="GO" id="GO:0003835">
    <property type="term" value="F:beta-galactoside alpha-2,6-sialyltransferase activity"/>
    <property type="evidence" value="ECO:0007669"/>
    <property type="project" value="UniProtKB-EC"/>
</dbReference>
<dbReference type="EMBL" id="JAQMWT010000334">
    <property type="protein sequence ID" value="KAJ8604344.1"/>
    <property type="molecule type" value="Genomic_DNA"/>
</dbReference>
<evidence type="ECO:0000256" key="12">
    <source>
        <dbReference type="ARBA" id="ARBA00034249"/>
    </source>
</evidence>
<keyword evidence="11" id="KW-0325">Glycoprotein</keyword>
<evidence type="ECO:0000256" key="8">
    <source>
        <dbReference type="ARBA" id="ARBA00023034"/>
    </source>
</evidence>
<reference evidence="16" key="1">
    <citation type="submission" date="2023-01" db="EMBL/GenBank/DDBJ databases">
        <title>Metagenome sequencing of chrysophaentin producing Chrysophaeum taylorii.</title>
        <authorList>
            <person name="Davison J."/>
            <person name="Bewley C."/>
        </authorList>
    </citation>
    <scope>NUCLEOTIDE SEQUENCE</scope>
    <source>
        <strain evidence="16">NIES-1699</strain>
    </source>
</reference>
<evidence type="ECO:0000313" key="17">
    <source>
        <dbReference type="Proteomes" id="UP001230188"/>
    </source>
</evidence>
<evidence type="ECO:0000256" key="4">
    <source>
        <dbReference type="ARBA" id="ARBA00022679"/>
    </source>
</evidence>
<evidence type="ECO:0000256" key="13">
    <source>
        <dbReference type="ARBA" id="ARBA00034329"/>
    </source>
</evidence>
<proteinExistence type="inferred from homology"/>
<dbReference type="Gene3D" id="3.90.1480.20">
    <property type="entry name" value="Glycosyl transferase family 29"/>
    <property type="match status" value="1"/>
</dbReference>
<dbReference type="GO" id="GO:0032580">
    <property type="term" value="C:Golgi cisterna membrane"/>
    <property type="evidence" value="ECO:0007669"/>
    <property type="project" value="UniProtKB-SubCell"/>
</dbReference>
<evidence type="ECO:0000256" key="14">
    <source>
        <dbReference type="SAM" id="MobiDB-lite"/>
    </source>
</evidence>
<evidence type="ECO:0000256" key="1">
    <source>
        <dbReference type="ARBA" id="ARBA00004447"/>
    </source>
</evidence>
<dbReference type="Pfam" id="PF00777">
    <property type="entry name" value="Glyco_transf_29"/>
    <property type="match status" value="1"/>
</dbReference>
<evidence type="ECO:0000256" key="3">
    <source>
        <dbReference type="ARBA" id="ARBA00022676"/>
    </source>
</evidence>
<accession>A0AAD7XMM1</accession>
<evidence type="ECO:0000256" key="7">
    <source>
        <dbReference type="ARBA" id="ARBA00022989"/>
    </source>
</evidence>
<evidence type="ECO:0000256" key="5">
    <source>
        <dbReference type="ARBA" id="ARBA00022692"/>
    </source>
</evidence>
<gene>
    <name evidence="16" type="ORF">CTAYLR_002521</name>
</gene>
<dbReference type="InterPro" id="IPR001675">
    <property type="entry name" value="Glyco_trans_29"/>
</dbReference>
<protein>
    <recommendedName>
        <fullName evidence="13">beta-galactoside alpha-(2,6)-sialyltransferase</fullName>
        <ecNumber evidence="13">2.4.3.1</ecNumber>
    </recommendedName>
</protein>
<feature type="chain" id="PRO_5042017804" description="beta-galactoside alpha-(2,6)-sialyltransferase" evidence="15">
    <location>
        <begin position="17"/>
        <end position="306"/>
    </location>
</feature>
<keyword evidence="8" id="KW-0333">Golgi apparatus</keyword>
<keyword evidence="10" id="KW-1015">Disulfide bond</keyword>
<keyword evidence="5" id="KW-0812">Transmembrane</keyword>
<dbReference type="InterPro" id="IPR038578">
    <property type="entry name" value="GT29-like_sf"/>
</dbReference>
<evidence type="ECO:0000256" key="2">
    <source>
        <dbReference type="ARBA" id="ARBA00006003"/>
    </source>
</evidence>
<comment type="subcellular location">
    <subcellularLocation>
        <location evidence="1">Golgi apparatus</location>
        <location evidence="1">Golgi stack membrane</location>
        <topology evidence="1">Single-pass type II membrane protein</topology>
    </subcellularLocation>
</comment>
<comment type="caution">
    <text evidence="16">The sequence shown here is derived from an EMBL/GenBank/DDBJ whole genome shotgun (WGS) entry which is preliminary data.</text>
</comment>
<evidence type="ECO:0000313" key="16">
    <source>
        <dbReference type="EMBL" id="KAJ8604344.1"/>
    </source>
</evidence>
<keyword evidence="4" id="KW-0808">Transferase</keyword>
<name>A0AAD7XMM1_9STRA</name>
<dbReference type="EC" id="2.4.3.1" evidence="13"/>
<dbReference type="Proteomes" id="UP001230188">
    <property type="component" value="Unassembled WGS sequence"/>
</dbReference>
<keyword evidence="6" id="KW-0735">Signal-anchor</keyword>
<keyword evidence="7" id="KW-1133">Transmembrane helix</keyword>
<dbReference type="PANTHER" id="PTHR46059:SF1">
    <property type="entry name" value="BETA-GALACTOSIDE ALPHA-2,6-SIALYLTRANSFERASE"/>
    <property type="match status" value="1"/>
</dbReference>
<evidence type="ECO:0000256" key="11">
    <source>
        <dbReference type="ARBA" id="ARBA00023180"/>
    </source>
</evidence>
<keyword evidence="17" id="KW-1185">Reference proteome</keyword>
<evidence type="ECO:0000256" key="6">
    <source>
        <dbReference type="ARBA" id="ARBA00022968"/>
    </source>
</evidence>
<keyword evidence="9" id="KW-0472">Membrane</keyword>
<feature type="compositionally biased region" description="Low complexity" evidence="14">
    <location>
        <begin position="267"/>
        <end position="281"/>
    </location>
</feature>
<organism evidence="16 17">
    <name type="scientific">Chrysophaeum taylorii</name>
    <dbReference type="NCBI Taxonomy" id="2483200"/>
    <lineage>
        <taxon>Eukaryota</taxon>
        <taxon>Sar</taxon>
        <taxon>Stramenopiles</taxon>
        <taxon>Ochrophyta</taxon>
        <taxon>Pelagophyceae</taxon>
        <taxon>Pelagomonadales</taxon>
        <taxon>Pelagomonadaceae</taxon>
        <taxon>Chrysophaeum</taxon>
    </lineage>
</organism>
<evidence type="ECO:0000256" key="15">
    <source>
        <dbReference type="SAM" id="SignalP"/>
    </source>
</evidence>
<dbReference type="AlphaFoldDB" id="A0AAD7XMM1"/>
<sequence length="306" mass="34128">MLSGCFILSVFVVAAARQCIPLRIRYGSRGTCAVVASSGSLLHSRFGRLIDQHDEVFRFNDAPTRGYEQHVGSRTTYRYTNHVCTSTIAKNQTHRLCRNVSTFRDELFLTAFPGHARSAPREVCDRFRGADKTFDLKDYLGFEQSGNCNGTHTPLAGTLGVLSAIYMCRDVSLFGFMGDKGASYHYYDANKVESMHDLSCDDRYLTRIVNQNPTRVRFAYAGMSVPRPPEPRGAFNSALLLPPSSRRRVPWQQPESVQATQRDPETEITTETATTETTTSENSLADNIDPAAQLESVQSTETFVVI</sequence>
<evidence type="ECO:0000256" key="9">
    <source>
        <dbReference type="ARBA" id="ARBA00023136"/>
    </source>
</evidence>
<comment type="similarity">
    <text evidence="2">Belongs to the glycosyltransferase 29 family.</text>
</comment>
<feature type="signal peptide" evidence="15">
    <location>
        <begin position="1"/>
        <end position="16"/>
    </location>
</feature>
<keyword evidence="15" id="KW-0732">Signal</keyword>
<comment type="catalytic activity">
    <reaction evidence="12">
        <text>a beta-D-galactoside + CMP-N-acetyl-beta-neuraminate = an N-acetyl-alpha-neuraminyl-(2-&gt;6)-beta-D-galactosyl derivative + CMP + H(+)</text>
        <dbReference type="Rhea" id="RHEA:52104"/>
        <dbReference type="ChEBI" id="CHEBI:15378"/>
        <dbReference type="ChEBI" id="CHEBI:28034"/>
        <dbReference type="ChEBI" id="CHEBI:57812"/>
        <dbReference type="ChEBI" id="CHEBI:60377"/>
        <dbReference type="ChEBI" id="CHEBI:136398"/>
        <dbReference type="EC" id="2.4.3.1"/>
    </reaction>
</comment>
<feature type="region of interest" description="Disordered" evidence="14">
    <location>
        <begin position="246"/>
        <end position="285"/>
    </location>
</feature>
<dbReference type="PANTHER" id="PTHR46059">
    <property type="entry name" value="BETA-GALACTOSIDE ALPHA-2,6-SIALYLTRANSFERASE"/>
    <property type="match status" value="1"/>
</dbReference>